<proteinExistence type="predicted"/>
<evidence type="ECO:0000313" key="1">
    <source>
        <dbReference type="EMBL" id="KAJ1106503.1"/>
    </source>
</evidence>
<dbReference type="EMBL" id="JANPWB010000013">
    <property type="protein sequence ID" value="KAJ1106503.1"/>
    <property type="molecule type" value="Genomic_DNA"/>
</dbReference>
<comment type="caution">
    <text evidence="1">The sequence shown here is derived from an EMBL/GenBank/DDBJ whole genome shotgun (WGS) entry which is preliminary data.</text>
</comment>
<sequence>MHHPCLRAGSCCPIPLPTWAHQEADFVLRVESLKALVSWFFVLDHHNYACSLPVHICNMENLPPSILEEFVKHGHCIVQKELQNLLEFNYINDATVFLANLEELDEDEPSTEVNVRDLATELESLEEPAETNVPTCFDVMCLVVRCEGVRWY</sequence>
<organism evidence="1 2">
    <name type="scientific">Pleurodeles waltl</name>
    <name type="common">Iberian ribbed newt</name>
    <dbReference type="NCBI Taxonomy" id="8319"/>
    <lineage>
        <taxon>Eukaryota</taxon>
        <taxon>Metazoa</taxon>
        <taxon>Chordata</taxon>
        <taxon>Craniata</taxon>
        <taxon>Vertebrata</taxon>
        <taxon>Euteleostomi</taxon>
        <taxon>Amphibia</taxon>
        <taxon>Batrachia</taxon>
        <taxon>Caudata</taxon>
        <taxon>Salamandroidea</taxon>
        <taxon>Salamandridae</taxon>
        <taxon>Pleurodelinae</taxon>
        <taxon>Pleurodeles</taxon>
    </lineage>
</organism>
<accession>A0AAV7MWY4</accession>
<dbReference type="PANTHER" id="PTHR47018">
    <property type="entry name" value="CXC DOMAIN-CONTAINING PROTEIN-RELATED"/>
    <property type="match status" value="1"/>
</dbReference>
<protein>
    <submittedName>
        <fullName evidence="1">Uncharacterized protein</fullName>
    </submittedName>
</protein>
<dbReference type="Proteomes" id="UP001066276">
    <property type="component" value="Chromosome 9"/>
</dbReference>
<evidence type="ECO:0000313" key="2">
    <source>
        <dbReference type="Proteomes" id="UP001066276"/>
    </source>
</evidence>
<name>A0AAV7MWY4_PLEWA</name>
<reference evidence="1" key="1">
    <citation type="journal article" date="2022" name="bioRxiv">
        <title>Sequencing and chromosome-scale assembly of the giantPleurodeles waltlgenome.</title>
        <authorList>
            <person name="Brown T."/>
            <person name="Elewa A."/>
            <person name="Iarovenko S."/>
            <person name="Subramanian E."/>
            <person name="Araus A.J."/>
            <person name="Petzold A."/>
            <person name="Susuki M."/>
            <person name="Suzuki K.-i.T."/>
            <person name="Hayashi T."/>
            <person name="Toyoda A."/>
            <person name="Oliveira C."/>
            <person name="Osipova E."/>
            <person name="Leigh N.D."/>
            <person name="Simon A."/>
            <person name="Yun M.H."/>
        </authorList>
    </citation>
    <scope>NUCLEOTIDE SEQUENCE</scope>
    <source>
        <strain evidence="1">20211129_DDA</strain>
        <tissue evidence="1">Liver</tissue>
    </source>
</reference>
<keyword evidence="2" id="KW-1185">Reference proteome</keyword>
<dbReference type="AlphaFoldDB" id="A0AAV7MWY4"/>
<gene>
    <name evidence="1" type="ORF">NDU88_003904</name>
</gene>